<comment type="caution">
    <text evidence="2">The sequence shown here is derived from an EMBL/GenBank/DDBJ whole genome shotgun (WGS) entry which is preliminary data.</text>
</comment>
<sequence length="78" mass="8651">MDERQNFEVRGSSGETGLCSSITPILPSNPLDPMMPLLSEMKQKVSPMHRPPIISPLLQHGGKQIHSRRFLPNNCSGK</sequence>
<reference evidence="2" key="1">
    <citation type="submission" date="2020-08" db="EMBL/GenBank/DDBJ databases">
        <title>Multicomponent nature underlies the extraordinary mechanical properties of spider dragline silk.</title>
        <authorList>
            <person name="Kono N."/>
            <person name="Nakamura H."/>
            <person name="Mori M."/>
            <person name="Yoshida Y."/>
            <person name="Ohtoshi R."/>
            <person name="Malay A.D."/>
            <person name="Moran D.A.P."/>
            <person name="Tomita M."/>
            <person name="Numata K."/>
            <person name="Arakawa K."/>
        </authorList>
    </citation>
    <scope>NUCLEOTIDE SEQUENCE</scope>
</reference>
<dbReference type="Proteomes" id="UP000887013">
    <property type="component" value="Unassembled WGS sequence"/>
</dbReference>
<evidence type="ECO:0000313" key="2">
    <source>
        <dbReference type="EMBL" id="GFU39635.1"/>
    </source>
</evidence>
<dbReference type="EMBL" id="BMAW01084654">
    <property type="protein sequence ID" value="GFU39635.1"/>
    <property type="molecule type" value="Genomic_DNA"/>
</dbReference>
<gene>
    <name evidence="2" type="ORF">NPIL_424841</name>
</gene>
<accession>A0A8X6QZA4</accession>
<proteinExistence type="predicted"/>
<dbReference type="AlphaFoldDB" id="A0A8X6QZA4"/>
<keyword evidence="3" id="KW-1185">Reference proteome</keyword>
<evidence type="ECO:0000313" key="3">
    <source>
        <dbReference type="Proteomes" id="UP000887013"/>
    </source>
</evidence>
<feature type="non-terminal residue" evidence="2">
    <location>
        <position position="78"/>
    </location>
</feature>
<feature type="compositionally biased region" description="Polar residues" evidence="1">
    <location>
        <begin position="13"/>
        <end position="23"/>
    </location>
</feature>
<name>A0A8X6QZA4_NEPPI</name>
<evidence type="ECO:0000256" key="1">
    <source>
        <dbReference type="SAM" id="MobiDB-lite"/>
    </source>
</evidence>
<protein>
    <submittedName>
        <fullName evidence="2">Uncharacterized protein</fullName>
    </submittedName>
</protein>
<feature type="region of interest" description="Disordered" evidence="1">
    <location>
        <begin position="1"/>
        <end position="35"/>
    </location>
</feature>
<organism evidence="2 3">
    <name type="scientific">Nephila pilipes</name>
    <name type="common">Giant wood spider</name>
    <name type="synonym">Nephila maculata</name>
    <dbReference type="NCBI Taxonomy" id="299642"/>
    <lineage>
        <taxon>Eukaryota</taxon>
        <taxon>Metazoa</taxon>
        <taxon>Ecdysozoa</taxon>
        <taxon>Arthropoda</taxon>
        <taxon>Chelicerata</taxon>
        <taxon>Arachnida</taxon>
        <taxon>Araneae</taxon>
        <taxon>Araneomorphae</taxon>
        <taxon>Entelegynae</taxon>
        <taxon>Araneoidea</taxon>
        <taxon>Nephilidae</taxon>
        <taxon>Nephila</taxon>
    </lineage>
</organism>
<dbReference type="OrthoDB" id="6430485at2759"/>